<keyword evidence="5" id="KW-0547">Nucleotide-binding</keyword>
<evidence type="ECO:0000256" key="3">
    <source>
        <dbReference type="ARBA" id="ARBA00022643"/>
    </source>
</evidence>
<dbReference type="GO" id="GO:0005524">
    <property type="term" value="F:ATP binding"/>
    <property type="evidence" value="ECO:0007669"/>
    <property type="project" value="UniProtKB-KW"/>
</dbReference>
<protein>
    <recommendedName>
        <fullName evidence="1">riboflavin kinase</fullName>
        <ecNumber evidence="1">2.7.1.26</ecNumber>
    </recommendedName>
</protein>
<evidence type="ECO:0000313" key="9">
    <source>
        <dbReference type="EMBL" id="PPE06332.1"/>
    </source>
</evidence>
<comment type="caution">
    <text evidence="9">The sequence shown here is derived from an EMBL/GenBank/DDBJ whole genome shotgun (WGS) entry which is preliminary data.</text>
</comment>
<dbReference type="PANTHER" id="PTHR22749">
    <property type="entry name" value="RIBOFLAVIN KINASE/FMN ADENYLYLTRANSFERASE"/>
    <property type="match status" value="1"/>
</dbReference>
<dbReference type="RefSeq" id="WP_104208160.1">
    <property type="nucleotide sequence ID" value="NZ_PHNF01000002.1"/>
</dbReference>
<evidence type="ECO:0000256" key="5">
    <source>
        <dbReference type="ARBA" id="ARBA00022741"/>
    </source>
</evidence>
<keyword evidence="2" id="KW-0285">Flavoprotein</keyword>
<evidence type="ECO:0000313" key="10">
    <source>
        <dbReference type="Proteomes" id="UP000239785"/>
    </source>
</evidence>
<keyword evidence="4" id="KW-0808">Transferase</keyword>
<evidence type="ECO:0000256" key="2">
    <source>
        <dbReference type="ARBA" id="ARBA00022630"/>
    </source>
</evidence>
<dbReference type="SMART" id="SM00904">
    <property type="entry name" value="Flavokinase"/>
    <property type="match status" value="1"/>
</dbReference>
<dbReference type="InterPro" id="IPR015865">
    <property type="entry name" value="Riboflavin_kinase_bac/euk"/>
</dbReference>
<dbReference type="GO" id="GO:0009231">
    <property type="term" value="P:riboflavin biosynthetic process"/>
    <property type="evidence" value="ECO:0007669"/>
    <property type="project" value="InterPro"/>
</dbReference>
<dbReference type="InterPro" id="IPR023465">
    <property type="entry name" value="Riboflavin_kinase_dom_sf"/>
</dbReference>
<organism evidence="9 10">
    <name type="scientific">Mesoplasma corruscae</name>
    <dbReference type="NCBI Taxonomy" id="216874"/>
    <lineage>
        <taxon>Bacteria</taxon>
        <taxon>Bacillati</taxon>
        <taxon>Mycoplasmatota</taxon>
        <taxon>Mollicutes</taxon>
        <taxon>Entomoplasmatales</taxon>
        <taxon>Entomoplasmataceae</taxon>
        <taxon>Mesoplasma</taxon>
    </lineage>
</organism>
<evidence type="ECO:0000256" key="1">
    <source>
        <dbReference type="ARBA" id="ARBA00012105"/>
    </source>
</evidence>
<keyword evidence="3" id="KW-0288">FMN</keyword>
<evidence type="ECO:0000259" key="8">
    <source>
        <dbReference type="SMART" id="SM00904"/>
    </source>
</evidence>
<gene>
    <name evidence="9" type="primary">ribC</name>
    <name evidence="9" type="synonym">ribF</name>
    <name evidence="9" type="ORF">MCORR_v1c06370</name>
</gene>
<feature type="domain" description="Riboflavin kinase" evidence="8">
    <location>
        <begin position="151"/>
        <end position="273"/>
    </location>
</feature>
<evidence type="ECO:0000256" key="6">
    <source>
        <dbReference type="ARBA" id="ARBA00022840"/>
    </source>
</evidence>
<evidence type="ECO:0000256" key="4">
    <source>
        <dbReference type="ARBA" id="ARBA00022679"/>
    </source>
</evidence>
<dbReference type="OrthoDB" id="9803667at2"/>
<dbReference type="AlphaFoldDB" id="A0A2S5RGI4"/>
<dbReference type="SUPFAM" id="SSF82114">
    <property type="entry name" value="Riboflavin kinase-like"/>
    <property type="match status" value="1"/>
</dbReference>
<dbReference type="GO" id="GO:0009398">
    <property type="term" value="P:FMN biosynthetic process"/>
    <property type="evidence" value="ECO:0007669"/>
    <property type="project" value="TreeGrafter"/>
</dbReference>
<reference evidence="9 10" key="1">
    <citation type="submission" date="2017-11" db="EMBL/GenBank/DDBJ databases">
        <title>Genome sequence of Mesoplasma corruscae ELCA-2 (ATCC 49579).</title>
        <authorList>
            <person name="Lo W.-S."/>
            <person name="Kuo C.-H."/>
        </authorList>
    </citation>
    <scope>NUCLEOTIDE SEQUENCE [LARGE SCALE GENOMIC DNA]</scope>
    <source>
        <strain evidence="9 10">ELCA-2</strain>
    </source>
</reference>
<dbReference type="EMBL" id="PHNF01000002">
    <property type="protein sequence ID" value="PPE06332.1"/>
    <property type="molecule type" value="Genomic_DNA"/>
</dbReference>
<dbReference type="GO" id="GO:0008531">
    <property type="term" value="F:riboflavin kinase activity"/>
    <property type="evidence" value="ECO:0007669"/>
    <property type="project" value="UniProtKB-EC"/>
</dbReference>
<proteinExistence type="predicted"/>
<name>A0A2S5RGI4_9MOLU</name>
<dbReference type="Gene3D" id="2.40.30.30">
    <property type="entry name" value="Riboflavin kinase-like"/>
    <property type="match status" value="1"/>
</dbReference>
<dbReference type="PANTHER" id="PTHR22749:SF6">
    <property type="entry name" value="RIBOFLAVIN KINASE"/>
    <property type="match status" value="1"/>
</dbReference>
<dbReference type="Pfam" id="PF01687">
    <property type="entry name" value="Flavokinase"/>
    <property type="match status" value="1"/>
</dbReference>
<comment type="catalytic activity">
    <reaction evidence="7">
        <text>riboflavin + ATP = FMN + ADP + H(+)</text>
        <dbReference type="Rhea" id="RHEA:14357"/>
        <dbReference type="ChEBI" id="CHEBI:15378"/>
        <dbReference type="ChEBI" id="CHEBI:30616"/>
        <dbReference type="ChEBI" id="CHEBI:57986"/>
        <dbReference type="ChEBI" id="CHEBI:58210"/>
        <dbReference type="ChEBI" id="CHEBI:456216"/>
        <dbReference type="EC" id="2.7.1.26"/>
    </reaction>
</comment>
<evidence type="ECO:0000256" key="7">
    <source>
        <dbReference type="ARBA" id="ARBA00047880"/>
    </source>
</evidence>
<dbReference type="EC" id="2.7.1.26" evidence="1"/>
<keyword evidence="10" id="KW-1185">Reference proteome</keyword>
<dbReference type="Proteomes" id="UP000239785">
    <property type="component" value="Unassembled WGS sequence"/>
</dbReference>
<sequence>MKINYNDMLMMLWNLDENVAVFSDFSKWDLNEDNLIIEAKKEGKKVILINKENNNLLYTIPTKGMEIKASKANADLVVWYGFNEQFDYELIKNNLNITKAFVFDNNIDLERIKKAFSFEIFIMKYDNSLNELTKKSNIALREGKFKDYQKINNFNYSFSGFVSQGNQLGRTIGYPTANIIVDNHLILKPGVYVTKVKLPSFDQQLQGISVYWTNKQGISVFETYILDFEQDIYGWGIEIEMLYFIRESIEVKDFNHLKKLLNEDKKFAINYFKGEK</sequence>
<accession>A0A2S5RGI4</accession>
<keyword evidence="6" id="KW-0067">ATP-binding</keyword>
<keyword evidence="9" id="KW-0418">Kinase</keyword>
<dbReference type="InterPro" id="IPR023468">
    <property type="entry name" value="Riboflavin_kinase"/>
</dbReference>